<feature type="compositionally biased region" description="Polar residues" evidence="3">
    <location>
        <begin position="481"/>
        <end position="509"/>
    </location>
</feature>
<dbReference type="Proteomes" id="UP000612746">
    <property type="component" value="Unassembled WGS sequence"/>
</dbReference>
<dbReference type="InterPro" id="IPR036249">
    <property type="entry name" value="Thioredoxin-like_sf"/>
</dbReference>
<feature type="region of interest" description="Disordered" evidence="3">
    <location>
        <begin position="478"/>
        <end position="554"/>
    </location>
</feature>
<evidence type="ECO:0000256" key="1">
    <source>
        <dbReference type="ARBA" id="ARBA00007764"/>
    </source>
</evidence>
<gene>
    <name evidence="4" type="ORF">INT44_003032</name>
</gene>
<dbReference type="EMBL" id="JAEPRA010000004">
    <property type="protein sequence ID" value="KAG2186806.1"/>
    <property type="molecule type" value="Genomic_DNA"/>
</dbReference>
<dbReference type="Gene3D" id="3.40.30.10">
    <property type="entry name" value="Glutaredoxin"/>
    <property type="match status" value="1"/>
</dbReference>
<feature type="compositionally biased region" description="Basic residues" evidence="3">
    <location>
        <begin position="1"/>
        <end position="11"/>
    </location>
</feature>
<dbReference type="InterPro" id="IPR051033">
    <property type="entry name" value="SH3BGR"/>
</dbReference>
<keyword evidence="5" id="KW-1185">Reference proteome</keyword>
<feature type="coiled-coil region" evidence="2">
    <location>
        <begin position="157"/>
        <end position="468"/>
    </location>
</feature>
<organism evidence="4 5">
    <name type="scientific">Umbelopsis vinacea</name>
    <dbReference type="NCBI Taxonomy" id="44442"/>
    <lineage>
        <taxon>Eukaryota</taxon>
        <taxon>Fungi</taxon>
        <taxon>Fungi incertae sedis</taxon>
        <taxon>Mucoromycota</taxon>
        <taxon>Mucoromycotina</taxon>
        <taxon>Umbelopsidomycetes</taxon>
        <taxon>Umbelopsidales</taxon>
        <taxon>Umbelopsidaceae</taxon>
        <taxon>Umbelopsis</taxon>
    </lineage>
</organism>
<proteinExistence type="inferred from homology"/>
<feature type="compositionally biased region" description="Low complexity" evidence="3">
    <location>
        <begin position="118"/>
        <end position="139"/>
    </location>
</feature>
<protein>
    <recommendedName>
        <fullName evidence="6">Glutaredoxin domain-containing protein</fullName>
    </recommendedName>
</protein>
<keyword evidence="2" id="KW-0175">Coiled coil</keyword>
<evidence type="ECO:0000256" key="2">
    <source>
        <dbReference type="SAM" id="Coils"/>
    </source>
</evidence>
<feature type="compositionally biased region" description="Polar residues" evidence="3">
    <location>
        <begin position="35"/>
        <end position="49"/>
    </location>
</feature>
<reference evidence="4" key="1">
    <citation type="submission" date="2020-12" db="EMBL/GenBank/DDBJ databases">
        <title>Metabolic potential, ecology and presence of endohyphal bacteria is reflected in genomic diversity of Mucoromycotina.</title>
        <authorList>
            <person name="Muszewska A."/>
            <person name="Okrasinska A."/>
            <person name="Steczkiewicz K."/>
            <person name="Drgas O."/>
            <person name="Orlowska M."/>
            <person name="Perlinska-Lenart U."/>
            <person name="Aleksandrzak-Piekarczyk T."/>
            <person name="Szatraj K."/>
            <person name="Zielenkiewicz U."/>
            <person name="Pilsyk S."/>
            <person name="Malc E."/>
            <person name="Mieczkowski P."/>
            <person name="Kruszewska J.S."/>
            <person name="Biernat P."/>
            <person name="Pawlowska J."/>
        </authorList>
    </citation>
    <scope>NUCLEOTIDE SEQUENCE</scope>
    <source>
        <strain evidence="4">WA0000051536</strain>
    </source>
</reference>
<dbReference type="OrthoDB" id="9932926at2759"/>
<comment type="caution">
    <text evidence="4">The sequence shown here is derived from an EMBL/GenBank/DDBJ whole genome shotgun (WGS) entry which is preliminary data.</text>
</comment>
<sequence length="697" mass="78706">MSCMSRRKKDPKKSMLSPDDVQAAARSMTDPLGKPTTTSSMRTAKTSPNLLDPNSAAGQNGISARRESTTRRTPSPSRLSVEGRTVKKSPSQTSLRKSTTTAAEPRGRVPDPHKRSPSVASNRSVSSTRTANNSAASTRKSPVAQMREDFDALKHRNDENLELIAQQTAELEQLRQKLQVQDSVSTPSVSSTEDIVQSEVVQKLLSEKEELLRGKELELEQLRQHMDQLELAQKEVPSIVVNDGQGDAPTHDEEIQKLLSEKEQLLASKERELEDMRHKYEIEIAEAAKPALAEVQEQLELLKSQNTEAASRLLEKETELNDLREELEKSRHSNKSDEEQEKRLRRLTVDLEHEKLTMKKLEELNAQLEAQKVAHEETLRSHSETLAQKDKLLEQHAQALRELQAQHESTFGDLQKKQEQQALDIKDQHTTEMRELKERLAKAERGRNATVDDELERLLHEFEEAEHAHTVELANLEQSHHSQLSNLRESQQAQLQGLKNSQSPKNSNWRVMPTDAVSWPAPQPLSILRKTGGPRQREPKANTQDVGPDVHPQDPKKVQVYISSVSGNVNIKKYQEEIVQLLSTNEIKYELIDVASSEKALQHMKRQNGTPDGRAKEVPQVFVGGEYRGQYKDLLMAIEEGSLNTFLRAAPEDRSALFASKSTELKSSPSQKPTTNWKLGMDEDEALLEELEQELRD</sequence>
<dbReference type="PANTHER" id="PTHR12232:SF0">
    <property type="entry name" value="THIOREDOXIN DOMAIN-CONTAINING PROTEIN"/>
    <property type="match status" value="1"/>
</dbReference>
<dbReference type="PROSITE" id="PS51354">
    <property type="entry name" value="GLUTAREDOXIN_2"/>
    <property type="match status" value="1"/>
</dbReference>
<evidence type="ECO:0000256" key="3">
    <source>
        <dbReference type="SAM" id="MobiDB-lite"/>
    </source>
</evidence>
<dbReference type="AlphaFoldDB" id="A0A8H7Q6Q1"/>
<feature type="region of interest" description="Disordered" evidence="3">
    <location>
        <begin position="660"/>
        <end position="680"/>
    </location>
</feature>
<feature type="compositionally biased region" description="Polar residues" evidence="3">
    <location>
        <begin position="660"/>
        <end position="677"/>
    </location>
</feature>
<feature type="compositionally biased region" description="Low complexity" evidence="3">
    <location>
        <begin position="71"/>
        <end position="80"/>
    </location>
</feature>
<evidence type="ECO:0000313" key="4">
    <source>
        <dbReference type="EMBL" id="KAG2186806.1"/>
    </source>
</evidence>
<comment type="similarity">
    <text evidence="1">Belongs to the SH3BGR family.</text>
</comment>
<evidence type="ECO:0000313" key="5">
    <source>
        <dbReference type="Proteomes" id="UP000612746"/>
    </source>
</evidence>
<feature type="region of interest" description="Disordered" evidence="3">
    <location>
        <begin position="1"/>
        <end position="149"/>
    </location>
</feature>
<accession>A0A8H7Q6Q1</accession>
<dbReference type="GO" id="GO:0005737">
    <property type="term" value="C:cytoplasm"/>
    <property type="evidence" value="ECO:0007669"/>
    <property type="project" value="TreeGrafter"/>
</dbReference>
<feature type="compositionally biased region" description="Polar residues" evidence="3">
    <location>
        <begin position="88"/>
        <end position="102"/>
    </location>
</feature>
<evidence type="ECO:0008006" key="6">
    <source>
        <dbReference type="Google" id="ProtNLM"/>
    </source>
</evidence>
<dbReference type="SUPFAM" id="SSF52833">
    <property type="entry name" value="Thioredoxin-like"/>
    <property type="match status" value="1"/>
</dbReference>
<dbReference type="PANTHER" id="PTHR12232">
    <property type="entry name" value="SH3 DOMAIN-BINDING GLUTAMIC ACID-RICH-LIKE PROTEIN"/>
    <property type="match status" value="1"/>
</dbReference>
<feature type="non-terminal residue" evidence="4">
    <location>
        <position position="1"/>
    </location>
</feature>
<name>A0A8H7Q6Q1_9FUNG</name>
<dbReference type="InterPro" id="IPR006993">
    <property type="entry name" value="Glut_rich_SH3-bd"/>
</dbReference>
<dbReference type="Pfam" id="PF04908">
    <property type="entry name" value="SH3BGR"/>
    <property type="match status" value="1"/>
</dbReference>
<feature type="compositionally biased region" description="Basic and acidic residues" evidence="3">
    <location>
        <begin position="105"/>
        <end position="114"/>
    </location>
</feature>